<dbReference type="SUPFAM" id="SSF102405">
    <property type="entry name" value="MCP/YpsA-like"/>
    <property type="match status" value="1"/>
</dbReference>
<dbReference type="InterPro" id="IPR052341">
    <property type="entry name" value="LOG_family_nucleotidases"/>
</dbReference>
<dbReference type="InterPro" id="IPR041164">
    <property type="entry name" value="LDcluster4"/>
</dbReference>
<organism evidence="1 2">
    <name type="scientific">Candidatus Kaiserbacteria bacterium RIFCSPLOWO2_01_FULL_50_24</name>
    <dbReference type="NCBI Taxonomy" id="1798507"/>
    <lineage>
        <taxon>Bacteria</taxon>
        <taxon>Candidatus Kaiseribacteriota</taxon>
    </lineage>
</organism>
<dbReference type="AlphaFoldDB" id="A0A1F6EIJ0"/>
<reference evidence="1 2" key="1">
    <citation type="journal article" date="2016" name="Nat. Commun.">
        <title>Thousands of microbial genomes shed light on interconnected biogeochemical processes in an aquifer system.</title>
        <authorList>
            <person name="Anantharaman K."/>
            <person name="Brown C.T."/>
            <person name="Hug L.A."/>
            <person name="Sharon I."/>
            <person name="Castelle C.J."/>
            <person name="Probst A.J."/>
            <person name="Thomas B.C."/>
            <person name="Singh A."/>
            <person name="Wilkins M.J."/>
            <person name="Karaoz U."/>
            <person name="Brodie E.L."/>
            <person name="Williams K.H."/>
            <person name="Hubbard S.S."/>
            <person name="Banfield J.F."/>
        </authorList>
    </citation>
    <scope>NUCLEOTIDE SEQUENCE [LARGE SCALE GENOMIC DNA]</scope>
</reference>
<dbReference type="Gene3D" id="3.40.50.450">
    <property type="match status" value="1"/>
</dbReference>
<protein>
    <submittedName>
        <fullName evidence="1">Uncharacterized protein</fullName>
    </submittedName>
</protein>
<dbReference type="GO" id="GO:0005829">
    <property type="term" value="C:cytosol"/>
    <property type="evidence" value="ECO:0007669"/>
    <property type="project" value="TreeGrafter"/>
</dbReference>
<evidence type="ECO:0000313" key="2">
    <source>
        <dbReference type="Proteomes" id="UP000178587"/>
    </source>
</evidence>
<dbReference type="PANTHER" id="PTHR43393">
    <property type="entry name" value="CYTOKININ RIBOSIDE 5'-MONOPHOSPHATE PHOSPHORIBOHYDROLASE"/>
    <property type="match status" value="1"/>
</dbReference>
<dbReference type="PANTHER" id="PTHR43393:SF3">
    <property type="entry name" value="LYSINE DECARBOXYLASE-LIKE PROTEIN"/>
    <property type="match status" value="1"/>
</dbReference>
<sequence>MEEHTREHDTHTVVPYPKDMRAFARYAHGHTLLKVAVSGAAVTGYCGLDVFEKAKEIGREIARQGAAIVTGATTGFAFYATMGAKEEGGFSIGFSPAATEREHMEVYKLPLDYMDIIIYTGFGYVGRDLLMIRASDAVIIGCGRIGTINEFAVAFEDRRPIGIVDGSWETDEILKNIIDTAHRENPRVFTDSDAKSLVEHVIAQVKKDKQELNFVYNSRDGVGGTGKNAEVIL</sequence>
<dbReference type="Proteomes" id="UP000178587">
    <property type="component" value="Unassembled WGS sequence"/>
</dbReference>
<dbReference type="EMBL" id="MFLU01000019">
    <property type="protein sequence ID" value="OGG73438.1"/>
    <property type="molecule type" value="Genomic_DNA"/>
</dbReference>
<name>A0A1F6EIJ0_9BACT</name>
<accession>A0A1F6EIJ0</accession>
<comment type="caution">
    <text evidence="1">The sequence shown here is derived from an EMBL/GenBank/DDBJ whole genome shotgun (WGS) entry which is preliminary data.</text>
</comment>
<proteinExistence type="predicted"/>
<dbReference type="Pfam" id="PF18306">
    <property type="entry name" value="LDcluster4"/>
    <property type="match status" value="1"/>
</dbReference>
<evidence type="ECO:0000313" key="1">
    <source>
        <dbReference type="EMBL" id="OGG73438.1"/>
    </source>
</evidence>
<gene>
    <name evidence="1" type="ORF">A3A34_02455</name>
</gene>
<dbReference type="STRING" id="1798507.A3A34_02455"/>